<reference evidence="2 3" key="1">
    <citation type="submission" date="2016-12" db="EMBL/GenBank/DDBJ databases">
        <title>Genomic Comparison of strains in the 'Actinomyces naeslundii' Group.</title>
        <authorList>
            <person name="Mughal S.R."/>
            <person name="Do T."/>
            <person name="Gilbert S.C."/>
            <person name="Witherden E.A."/>
            <person name="Didelot X."/>
            <person name="Beighton D."/>
        </authorList>
    </citation>
    <scope>NUCLEOTIDE SEQUENCE [LARGE SCALE GENOMIC DNA]</scope>
    <source>
        <strain evidence="2 3">CCUG 33920</strain>
    </source>
</reference>
<organism evidence="2 3">
    <name type="scientific">Actinomyces oris</name>
    <dbReference type="NCBI Taxonomy" id="544580"/>
    <lineage>
        <taxon>Bacteria</taxon>
        <taxon>Bacillati</taxon>
        <taxon>Actinomycetota</taxon>
        <taxon>Actinomycetes</taxon>
        <taxon>Actinomycetales</taxon>
        <taxon>Actinomycetaceae</taxon>
        <taxon>Actinomyces</taxon>
    </lineage>
</organism>
<sequence>MKNGDLSKDQYGEVSLGETVNVVDGVSISLGQPRIEELTGGPGEVAGSGIVVPVTLTNSSGTEISLSGFTTSASYGEGDGTPANEVPSASKRVPAKLAAGESVSVDRAFVVPAEGRKNVKVVVDLGAAYHSAVFRGAMG</sequence>
<comment type="caution">
    <text evidence="2">The sequence shown here is derived from an EMBL/GenBank/DDBJ whole genome shotgun (WGS) entry which is preliminary data.</text>
</comment>
<protein>
    <recommendedName>
        <fullName evidence="1">DUF4232 domain-containing protein</fullName>
    </recommendedName>
</protein>
<proteinExistence type="predicted"/>
<feature type="domain" description="DUF4232" evidence="1">
    <location>
        <begin position="47"/>
        <end position="118"/>
    </location>
</feature>
<dbReference type="Proteomes" id="UP000186857">
    <property type="component" value="Unassembled WGS sequence"/>
</dbReference>
<accession>A0A1Q8V926</accession>
<evidence type="ECO:0000313" key="2">
    <source>
        <dbReference type="EMBL" id="OLO44588.1"/>
    </source>
</evidence>
<dbReference type="RefSeq" id="WP_009395508.1">
    <property type="nucleotide sequence ID" value="NZ_MSKJ01000013.1"/>
</dbReference>
<evidence type="ECO:0000313" key="3">
    <source>
        <dbReference type="Proteomes" id="UP000186857"/>
    </source>
</evidence>
<name>A0A1Q8V926_9ACTO</name>
<dbReference type="Pfam" id="PF14016">
    <property type="entry name" value="DUF4232"/>
    <property type="match status" value="1"/>
</dbReference>
<dbReference type="AlphaFoldDB" id="A0A1Q8V926"/>
<gene>
    <name evidence="2" type="ORF">BKH29_05935</name>
</gene>
<evidence type="ECO:0000259" key="1">
    <source>
        <dbReference type="Pfam" id="PF14016"/>
    </source>
</evidence>
<dbReference type="EMBL" id="MSKJ01000013">
    <property type="protein sequence ID" value="OLO44588.1"/>
    <property type="molecule type" value="Genomic_DNA"/>
</dbReference>
<dbReference type="OrthoDB" id="3260525at2"/>
<dbReference type="InterPro" id="IPR025326">
    <property type="entry name" value="DUF4232"/>
</dbReference>